<name>A0A1I5SRL6_9PSEU</name>
<dbReference type="Proteomes" id="UP000198727">
    <property type="component" value="Unassembled WGS sequence"/>
</dbReference>
<sequence>MAVRALVAAGLGVRVLPGLALVAHHDPRVWVDRLPGHRRRVLAATYGKPPAPLPVREFQAALLDTLTEPAWP</sequence>
<evidence type="ECO:0000313" key="1">
    <source>
        <dbReference type="EMBL" id="SFP73434.1"/>
    </source>
</evidence>
<gene>
    <name evidence="1" type="ORF">SAMN05421810_103247</name>
</gene>
<keyword evidence="2" id="KW-1185">Reference proteome</keyword>
<reference evidence="2" key="1">
    <citation type="submission" date="2016-10" db="EMBL/GenBank/DDBJ databases">
        <authorList>
            <person name="Varghese N."/>
            <person name="Submissions S."/>
        </authorList>
    </citation>
    <scope>NUCLEOTIDE SEQUENCE [LARGE SCALE GENOMIC DNA]</scope>
    <source>
        <strain evidence="2">CGMCC 4.5579</strain>
    </source>
</reference>
<evidence type="ECO:0008006" key="3">
    <source>
        <dbReference type="Google" id="ProtNLM"/>
    </source>
</evidence>
<dbReference type="RefSeq" id="WP_244894479.1">
    <property type="nucleotide sequence ID" value="NZ_FOWW01000003.1"/>
</dbReference>
<evidence type="ECO:0000313" key="2">
    <source>
        <dbReference type="Proteomes" id="UP000198727"/>
    </source>
</evidence>
<accession>A0A1I5SRL6</accession>
<organism evidence="1 2">
    <name type="scientific">Amycolatopsis arida</name>
    <dbReference type="NCBI Taxonomy" id="587909"/>
    <lineage>
        <taxon>Bacteria</taxon>
        <taxon>Bacillati</taxon>
        <taxon>Actinomycetota</taxon>
        <taxon>Actinomycetes</taxon>
        <taxon>Pseudonocardiales</taxon>
        <taxon>Pseudonocardiaceae</taxon>
        <taxon>Amycolatopsis</taxon>
    </lineage>
</organism>
<dbReference type="EMBL" id="FOWW01000003">
    <property type="protein sequence ID" value="SFP73434.1"/>
    <property type="molecule type" value="Genomic_DNA"/>
</dbReference>
<protein>
    <recommendedName>
        <fullName evidence="3">LysR substrate binding domain-containing protein</fullName>
    </recommendedName>
</protein>
<dbReference type="AlphaFoldDB" id="A0A1I5SRL6"/>
<proteinExistence type="predicted"/>